<sequence>MAHPHFHCTVVVEPLAEQTFPDRGQYAFSYTITIENRGDVAAQLIGRHWTITDANGHEQEVHGLAVVGHQPLLQPGERFQYSSWAQIATKQGSMSGRYLCVTDTADVFYADVPEFLLAEAGSLH</sequence>
<dbReference type="EMBL" id="CP013729">
    <property type="protein sequence ID" value="ALV05007.1"/>
    <property type="molecule type" value="Genomic_DNA"/>
</dbReference>
<dbReference type="NCBIfam" id="NF003967">
    <property type="entry name" value="PRK05461.1"/>
    <property type="match status" value="1"/>
</dbReference>
<dbReference type="RefSeq" id="WP_058933557.1">
    <property type="nucleotide sequence ID" value="NZ_CP013729.1"/>
</dbReference>
<name>A0A0U3LAB8_9BURK</name>
<dbReference type="InterPro" id="IPR007474">
    <property type="entry name" value="ApaG_domain"/>
</dbReference>
<dbReference type="OrthoDB" id="9795226at2"/>
<dbReference type="STRING" id="76731.RD2015_506"/>
<accession>A0A0U3LAB8</accession>
<dbReference type="KEGG" id="rdp:RD2015_506"/>
<dbReference type="Pfam" id="PF04379">
    <property type="entry name" value="DUF525"/>
    <property type="match status" value="1"/>
</dbReference>
<dbReference type="PANTHER" id="PTHR14289:SF16">
    <property type="entry name" value="POLYMERASE DELTA-INTERACTING PROTEIN 2"/>
    <property type="match status" value="1"/>
</dbReference>
<dbReference type="PATRIC" id="fig|76731.3.peg.516"/>
<evidence type="ECO:0000313" key="1">
    <source>
        <dbReference type="EMBL" id="ALV05007.1"/>
    </source>
</evidence>
<protein>
    <submittedName>
        <fullName evidence="1">ApaG domain-containing protein</fullName>
    </submittedName>
</protein>
<dbReference type="PROSITE" id="PS51087">
    <property type="entry name" value="APAG"/>
    <property type="match status" value="1"/>
</dbReference>
<dbReference type="SUPFAM" id="SSF110069">
    <property type="entry name" value="ApaG-like"/>
    <property type="match status" value="1"/>
</dbReference>
<dbReference type="PANTHER" id="PTHR14289">
    <property type="entry name" value="F-BOX ONLY PROTEIN 3"/>
    <property type="match status" value="1"/>
</dbReference>
<dbReference type="GO" id="GO:0070987">
    <property type="term" value="P:error-free translesion synthesis"/>
    <property type="evidence" value="ECO:0007669"/>
    <property type="project" value="TreeGrafter"/>
</dbReference>
<organism evidence="1 2">
    <name type="scientific">Roseateles depolymerans</name>
    <dbReference type="NCBI Taxonomy" id="76731"/>
    <lineage>
        <taxon>Bacteria</taxon>
        <taxon>Pseudomonadati</taxon>
        <taxon>Pseudomonadota</taxon>
        <taxon>Betaproteobacteria</taxon>
        <taxon>Burkholderiales</taxon>
        <taxon>Sphaerotilaceae</taxon>
        <taxon>Roseateles</taxon>
    </lineage>
</organism>
<evidence type="ECO:0000313" key="2">
    <source>
        <dbReference type="Proteomes" id="UP000060699"/>
    </source>
</evidence>
<proteinExistence type="predicted"/>
<gene>
    <name evidence="1" type="ORF">RD2015_506</name>
</gene>
<reference evidence="1 2" key="1">
    <citation type="submission" date="2015-12" db="EMBL/GenBank/DDBJ databases">
        <title>Complete genome of Roseateles depolymerans KCTC 42856.</title>
        <authorList>
            <person name="Kim K.M."/>
        </authorList>
    </citation>
    <scope>NUCLEOTIDE SEQUENCE [LARGE SCALE GENOMIC DNA]</scope>
    <source>
        <strain evidence="1 2">KCTC 42856</strain>
    </source>
</reference>
<keyword evidence="2" id="KW-1185">Reference proteome</keyword>
<dbReference type="InterPro" id="IPR036767">
    <property type="entry name" value="ApaG_sf"/>
</dbReference>
<dbReference type="Proteomes" id="UP000060699">
    <property type="component" value="Chromosome"/>
</dbReference>
<dbReference type="AlphaFoldDB" id="A0A0U3LAB8"/>
<dbReference type="Gene3D" id="2.60.40.1470">
    <property type="entry name" value="ApaG domain"/>
    <property type="match status" value="1"/>
</dbReference>